<feature type="domain" description="HAMP" evidence="16">
    <location>
        <begin position="331"/>
        <end position="383"/>
    </location>
</feature>
<evidence type="ECO:0000256" key="9">
    <source>
        <dbReference type="ARBA" id="ARBA00022777"/>
    </source>
</evidence>
<evidence type="ECO:0000256" key="7">
    <source>
        <dbReference type="ARBA" id="ARBA00022692"/>
    </source>
</evidence>
<evidence type="ECO:0000256" key="12">
    <source>
        <dbReference type="ARBA" id="ARBA00023012"/>
    </source>
</evidence>
<evidence type="ECO:0000256" key="6">
    <source>
        <dbReference type="ARBA" id="ARBA00022679"/>
    </source>
</evidence>
<dbReference type="PANTHER" id="PTHR34220">
    <property type="entry name" value="SENSOR HISTIDINE KINASE YPDA"/>
    <property type="match status" value="1"/>
</dbReference>
<dbReference type="CDD" id="cd06225">
    <property type="entry name" value="HAMP"/>
    <property type="match status" value="1"/>
</dbReference>
<evidence type="ECO:0000256" key="5">
    <source>
        <dbReference type="ARBA" id="ARBA00022553"/>
    </source>
</evidence>
<evidence type="ECO:0000313" key="17">
    <source>
        <dbReference type="EMBL" id="MDI4649822.1"/>
    </source>
</evidence>
<dbReference type="CDD" id="cd18774">
    <property type="entry name" value="PDC2_HK_sensor"/>
    <property type="match status" value="1"/>
</dbReference>
<proteinExistence type="predicted"/>
<keyword evidence="6 17" id="KW-0808">Transferase</keyword>
<dbReference type="PROSITE" id="PS50885">
    <property type="entry name" value="HAMP"/>
    <property type="match status" value="1"/>
</dbReference>
<keyword evidence="13 14" id="KW-0472">Membrane</keyword>
<keyword evidence="18" id="KW-1185">Reference proteome</keyword>
<keyword evidence="10" id="KW-0067">ATP-binding</keyword>
<evidence type="ECO:0000256" key="10">
    <source>
        <dbReference type="ARBA" id="ARBA00022840"/>
    </source>
</evidence>
<dbReference type="SUPFAM" id="SSF55874">
    <property type="entry name" value="ATPase domain of HSP90 chaperone/DNA topoisomerase II/histidine kinase"/>
    <property type="match status" value="1"/>
</dbReference>
<dbReference type="SMART" id="SM00387">
    <property type="entry name" value="HATPase_c"/>
    <property type="match status" value="1"/>
</dbReference>
<evidence type="ECO:0000256" key="11">
    <source>
        <dbReference type="ARBA" id="ARBA00022989"/>
    </source>
</evidence>
<keyword evidence="9 17" id="KW-0418">Kinase</keyword>
<dbReference type="GO" id="GO:0004673">
    <property type="term" value="F:protein histidine kinase activity"/>
    <property type="evidence" value="ECO:0007669"/>
    <property type="project" value="UniProtKB-EC"/>
</dbReference>
<feature type="transmembrane region" description="Helical" evidence="14">
    <location>
        <begin position="310"/>
        <end position="329"/>
    </location>
</feature>
<dbReference type="SUPFAM" id="SSF158472">
    <property type="entry name" value="HAMP domain-like"/>
    <property type="match status" value="1"/>
</dbReference>
<dbReference type="EC" id="2.7.13.3" evidence="3"/>
<dbReference type="PANTHER" id="PTHR34220:SF7">
    <property type="entry name" value="SENSOR HISTIDINE KINASE YPDA"/>
    <property type="match status" value="1"/>
</dbReference>
<evidence type="ECO:0000313" key="18">
    <source>
        <dbReference type="Proteomes" id="UP001161691"/>
    </source>
</evidence>
<comment type="subcellular location">
    <subcellularLocation>
        <location evidence="2">Cell membrane</location>
        <topology evidence="2">Multi-pass membrane protein</topology>
    </subcellularLocation>
</comment>
<evidence type="ECO:0000256" key="3">
    <source>
        <dbReference type="ARBA" id="ARBA00012438"/>
    </source>
</evidence>
<reference evidence="17" key="1">
    <citation type="submission" date="2023-04" db="EMBL/GenBank/DDBJ databases">
        <title>Comparative genomic analysis of Cohnella hashimotonis sp. nov., isolated from the International Space Station.</title>
        <authorList>
            <person name="Venkateswaran K."/>
            <person name="Simpson A."/>
        </authorList>
    </citation>
    <scope>NUCLEOTIDE SEQUENCE</scope>
    <source>
        <strain evidence="17">F6_2S_P_1</strain>
    </source>
</reference>
<keyword evidence="8" id="KW-0547">Nucleotide-binding</keyword>
<dbReference type="Pfam" id="PF02518">
    <property type="entry name" value="HATPase_c"/>
    <property type="match status" value="1"/>
</dbReference>
<name>A0ABT6TSJ4_9BACL</name>
<dbReference type="InterPro" id="IPR036890">
    <property type="entry name" value="HATPase_C_sf"/>
</dbReference>
<accession>A0ABT6TSJ4</accession>
<organism evidence="17 18">
    <name type="scientific">Cohnella hashimotonis</name>
    <dbReference type="NCBI Taxonomy" id="2826895"/>
    <lineage>
        <taxon>Bacteria</taxon>
        <taxon>Bacillati</taxon>
        <taxon>Bacillota</taxon>
        <taxon>Bacilli</taxon>
        <taxon>Bacillales</taxon>
        <taxon>Paenibacillaceae</taxon>
        <taxon>Cohnella</taxon>
    </lineage>
</organism>
<dbReference type="Pfam" id="PF02743">
    <property type="entry name" value="dCache_1"/>
    <property type="match status" value="1"/>
</dbReference>
<evidence type="ECO:0000256" key="1">
    <source>
        <dbReference type="ARBA" id="ARBA00000085"/>
    </source>
</evidence>
<feature type="domain" description="Histidine kinase" evidence="15">
    <location>
        <begin position="435"/>
        <end position="604"/>
    </location>
</feature>
<dbReference type="InterPro" id="IPR003594">
    <property type="entry name" value="HATPase_dom"/>
</dbReference>
<dbReference type="Gene3D" id="3.30.565.10">
    <property type="entry name" value="Histidine kinase-like ATPase, C-terminal domain"/>
    <property type="match status" value="1"/>
</dbReference>
<dbReference type="Gene3D" id="3.30.450.20">
    <property type="entry name" value="PAS domain"/>
    <property type="match status" value="2"/>
</dbReference>
<evidence type="ECO:0000256" key="4">
    <source>
        <dbReference type="ARBA" id="ARBA00022475"/>
    </source>
</evidence>
<keyword evidence="11 14" id="KW-1133">Transmembrane helix</keyword>
<dbReference type="Gene3D" id="6.10.340.10">
    <property type="match status" value="1"/>
</dbReference>
<dbReference type="InterPro" id="IPR050640">
    <property type="entry name" value="Bact_2-comp_sensor_kinase"/>
</dbReference>
<dbReference type="InterPro" id="IPR010559">
    <property type="entry name" value="Sig_transdc_His_kin_internal"/>
</dbReference>
<dbReference type="Proteomes" id="UP001161691">
    <property type="component" value="Unassembled WGS sequence"/>
</dbReference>
<keyword evidence="4" id="KW-1003">Cell membrane</keyword>
<evidence type="ECO:0000256" key="2">
    <source>
        <dbReference type="ARBA" id="ARBA00004651"/>
    </source>
</evidence>
<dbReference type="RefSeq" id="WP_282912427.1">
    <property type="nucleotide sequence ID" value="NZ_JAGRPV010000001.1"/>
</dbReference>
<comment type="catalytic activity">
    <reaction evidence="1">
        <text>ATP + protein L-histidine = ADP + protein N-phospho-L-histidine.</text>
        <dbReference type="EC" id="2.7.13.3"/>
    </reaction>
</comment>
<evidence type="ECO:0000256" key="14">
    <source>
        <dbReference type="SAM" id="Phobius"/>
    </source>
</evidence>
<dbReference type="InterPro" id="IPR005467">
    <property type="entry name" value="His_kinase_dom"/>
</dbReference>
<keyword evidence="12" id="KW-0902">Two-component regulatory system</keyword>
<dbReference type="InterPro" id="IPR003660">
    <property type="entry name" value="HAMP_dom"/>
</dbReference>
<dbReference type="Pfam" id="PF06580">
    <property type="entry name" value="His_kinase"/>
    <property type="match status" value="1"/>
</dbReference>
<evidence type="ECO:0000256" key="13">
    <source>
        <dbReference type="ARBA" id="ARBA00023136"/>
    </source>
</evidence>
<dbReference type="PROSITE" id="PS50109">
    <property type="entry name" value="HIS_KIN"/>
    <property type="match status" value="1"/>
</dbReference>
<sequence>MTMLGAPVRKLWSYVQDLKIQHKLILIFFFLMIVPLGAFTLLAYRQTAQTIQKNTVYSANQSFEQAASSLESRIRSASLISDYIILDEEAIRIFGRMDSAAYAIPSQVKDGTYLLRMFRYLLRNQDIFLIRLFVPDELVFAGDGQSIYGLSGVREAPWYGRLLGSNGKLLLTPTTTQYTETTGAVSQHPVLSTLRLVKNPNDYARNMGVLSVDILQSDVQAMLEQAARLTGSGIVYLADADGGIVQSSADAAQTARWRIADNPAAPWKRVKVNGKDAIVGYRAIAGSDWRMVSVIPLEDIFAASAHQRNVLILVMLAMTVVAYGLAYISSFSSTRRIYRLIFKMRQVQSGHLSVIHQNFGRDEIGELADSYNFMIKKIEVLIDEQFKTGQAMKNAELKLVQAELKALQSQINPHFLYNTLDLINWMAIKHDNPDIESLIGSLSSFYKLSLRKGRDIVSIEDELQHLQTYVDIQNHRFEDSIRLVLDVDPDILDCEIPKITLQPLAENSIMHGIQMKPDKRGTVTVSGRLEDGAIVLRVRDDGVGMSEAALSGMLERPSRDEYHGFGVYNIHERLKLSFGAPYGLRFESKLGEGTAVEIRIPPAKGLGNAS</sequence>
<feature type="transmembrane region" description="Helical" evidence="14">
    <location>
        <begin position="20"/>
        <end position="44"/>
    </location>
</feature>
<comment type="caution">
    <text evidence="17">The sequence shown here is derived from an EMBL/GenBank/DDBJ whole genome shotgun (WGS) entry which is preliminary data.</text>
</comment>
<evidence type="ECO:0000256" key="8">
    <source>
        <dbReference type="ARBA" id="ARBA00022741"/>
    </source>
</evidence>
<dbReference type="EMBL" id="JAGRPV010000001">
    <property type="protein sequence ID" value="MDI4649822.1"/>
    <property type="molecule type" value="Genomic_DNA"/>
</dbReference>
<keyword evidence="5" id="KW-0597">Phosphoprotein</keyword>
<protein>
    <recommendedName>
        <fullName evidence="3">histidine kinase</fullName>
        <ecNumber evidence="3">2.7.13.3</ecNumber>
    </recommendedName>
</protein>
<keyword evidence="7 14" id="KW-0812">Transmembrane</keyword>
<evidence type="ECO:0000259" key="15">
    <source>
        <dbReference type="PROSITE" id="PS50109"/>
    </source>
</evidence>
<evidence type="ECO:0000259" key="16">
    <source>
        <dbReference type="PROSITE" id="PS50885"/>
    </source>
</evidence>
<dbReference type="InterPro" id="IPR033479">
    <property type="entry name" value="dCache_1"/>
</dbReference>
<gene>
    <name evidence="17" type="ORF">KB449_33150</name>
</gene>